<keyword evidence="1 2" id="KW-0238">DNA-binding</keyword>
<dbReference type="SUPFAM" id="SSF46689">
    <property type="entry name" value="Homeodomain-like"/>
    <property type="match status" value="1"/>
</dbReference>
<dbReference type="RefSeq" id="WP_149891885.1">
    <property type="nucleotide sequence ID" value="NZ_JBHUFA010000001.1"/>
</dbReference>
<dbReference type="PROSITE" id="PS50977">
    <property type="entry name" value="HTH_TETR_2"/>
    <property type="match status" value="1"/>
</dbReference>
<evidence type="ECO:0000256" key="2">
    <source>
        <dbReference type="PROSITE-ProRule" id="PRU00335"/>
    </source>
</evidence>
<reference evidence="6" key="1">
    <citation type="journal article" date="2019" name="Int. J. Syst. Evol. Microbiol.">
        <title>The Global Catalogue of Microorganisms (GCM) 10K type strain sequencing project: providing services to taxonomists for standard genome sequencing and annotation.</title>
        <authorList>
            <consortium name="The Broad Institute Genomics Platform"/>
            <consortium name="The Broad Institute Genome Sequencing Center for Infectious Disease"/>
            <person name="Wu L."/>
            <person name="Ma J."/>
        </authorList>
    </citation>
    <scope>NUCLEOTIDE SEQUENCE [LARGE SCALE GENOMIC DNA]</scope>
    <source>
        <strain evidence="6">JCM 3369</strain>
    </source>
</reference>
<evidence type="ECO:0000259" key="4">
    <source>
        <dbReference type="PROSITE" id="PS50977"/>
    </source>
</evidence>
<dbReference type="Pfam" id="PF00440">
    <property type="entry name" value="TetR_N"/>
    <property type="match status" value="1"/>
</dbReference>
<dbReference type="PANTHER" id="PTHR30055">
    <property type="entry name" value="HTH-TYPE TRANSCRIPTIONAL REGULATOR RUTR"/>
    <property type="match status" value="1"/>
</dbReference>
<evidence type="ECO:0000313" key="6">
    <source>
        <dbReference type="Proteomes" id="UP001597327"/>
    </source>
</evidence>
<dbReference type="SUPFAM" id="SSF48498">
    <property type="entry name" value="Tetracyclin repressor-like, C-terminal domain"/>
    <property type="match status" value="1"/>
</dbReference>
<dbReference type="InterPro" id="IPR023772">
    <property type="entry name" value="DNA-bd_HTH_TetR-type_CS"/>
</dbReference>
<evidence type="ECO:0000256" key="1">
    <source>
        <dbReference type="ARBA" id="ARBA00023125"/>
    </source>
</evidence>
<dbReference type="PROSITE" id="PS01081">
    <property type="entry name" value="HTH_TETR_1"/>
    <property type="match status" value="1"/>
</dbReference>
<dbReference type="PRINTS" id="PR00455">
    <property type="entry name" value="HTHTETR"/>
</dbReference>
<keyword evidence="6" id="KW-1185">Reference proteome</keyword>
<evidence type="ECO:0000256" key="3">
    <source>
        <dbReference type="SAM" id="MobiDB-lite"/>
    </source>
</evidence>
<organism evidence="5 6">
    <name type="scientific">Roseibium aestuarii</name>
    <dbReference type="NCBI Taxonomy" id="2600299"/>
    <lineage>
        <taxon>Bacteria</taxon>
        <taxon>Pseudomonadati</taxon>
        <taxon>Pseudomonadota</taxon>
        <taxon>Alphaproteobacteria</taxon>
        <taxon>Hyphomicrobiales</taxon>
        <taxon>Stappiaceae</taxon>
        <taxon>Roseibium</taxon>
    </lineage>
</organism>
<feature type="region of interest" description="Disordered" evidence="3">
    <location>
        <begin position="1"/>
        <end position="25"/>
    </location>
</feature>
<dbReference type="InterPro" id="IPR050109">
    <property type="entry name" value="HTH-type_TetR-like_transc_reg"/>
</dbReference>
<dbReference type="InterPro" id="IPR001647">
    <property type="entry name" value="HTH_TetR"/>
</dbReference>
<dbReference type="Gene3D" id="1.10.357.10">
    <property type="entry name" value="Tetracycline Repressor, domain 2"/>
    <property type="match status" value="1"/>
</dbReference>
<dbReference type="Proteomes" id="UP001597327">
    <property type="component" value="Unassembled WGS sequence"/>
</dbReference>
<dbReference type="PANTHER" id="PTHR30055:SF146">
    <property type="entry name" value="HTH-TYPE TRANSCRIPTIONAL DUAL REGULATOR CECR"/>
    <property type="match status" value="1"/>
</dbReference>
<dbReference type="Gene3D" id="1.10.10.60">
    <property type="entry name" value="Homeodomain-like"/>
    <property type="match status" value="1"/>
</dbReference>
<dbReference type="Pfam" id="PF14246">
    <property type="entry name" value="TetR_C_7"/>
    <property type="match status" value="1"/>
</dbReference>
<dbReference type="EMBL" id="JBHUFA010000001">
    <property type="protein sequence ID" value="MFD1694241.1"/>
    <property type="molecule type" value="Genomic_DNA"/>
</dbReference>
<dbReference type="InterPro" id="IPR009057">
    <property type="entry name" value="Homeodomain-like_sf"/>
</dbReference>
<sequence>MALDSDTQTPAPNDADAPDKDTPKRRQILSGARDVFRAKGFDGASMDQIARAAGVSKGTLYVYFQNKEDLFKALILEERIHQADTATAEGLEDQPVETLLREIGLLYLRKFLRPEKLSTLRMVLGATEKFPEFGALLFEAGPKAGRRQLTALIEARIRRGELQCEDAGIAASQFADLCGSWMIRQALFMPQHSFTEAEIHRNVDAAVKVFLAAYGVKG</sequence>
<gene>
    <name evidence="5" type="ORF">ACFSC7_01845</name>
</gene>
<comment type="caution">
    <text evidence="5">The sequence shown here is derived from an EMBL/GenBank/DDBJ whole genome shotgun (WGS) entry which is preliminary data.</text>
</comment>
<feature type="domain" description="HTH tetR-type" evidence="4">
    <location>
        <begin position="22"/>
        <end position="82"/>
    </location>
</feature>
<dbReference type="InterPro" id="IPR036271">
    <property type="entry name" value="Tet_transcr_reg_TetR-rel_C_sf"/>
</dbReference>
<protein>
    <submittedName>
        <fullName evidence="5">TetR/AcrR family transcriptional regulator</fullName>
    </submittedName>
</protein>
<accession>A0ABW4JRP3</accession>
<feature type="compositionally biased region" description="Low complexity" evidence="3">
    <location>
        <begin position="1"/>
        <end position="15"/>
    </location>
</feature>
<dbReference type="InterPro" id="IPR039536">
    <property type="entry name" value="TetR_C_Proteobacteria"/>
</dbReference>
<feature type="DNA-binding region" description="H-T-H motif" evidence="2">
    <location>
        <begin position="45"/>
        <end position="64"/>
    </location>
</feature>
<name>A0ABW4JRP3_9HYPH</name>
<evidence type="ECO:0000313" key="5">
    <source>
        <dbReference type="EMBL" id="MFD1694241.1"/>
    </source>
</evidence>
<proteinExistence type="predicted"/>